<sequence>MGNCHGFHGKKVSTKLRRAKSFERESNLARKVCIYCKQEFKYSPTGNFCSRKCMAKYREEFA</sequence>
<dbReference type="AlphaFoldDB" id="X1ELF9"/>
<reference evidence="1" key="1">
    <citation type="journal article" date="2014" name="Front. Microbiol.">
        <title>High frequency of phylogenetically diverse reductive dehalogenase-homologous genes in deep subseafloor sedimentary metagenomes.</title>
        <authorList>
            <person name="Kawai M."/>
            <person name="Futagami T."/>
            <person name="Toyoda A."/>
            <person name="Takaki Y."/>
            <person name="Nishi S."/>
            <person name="Hori S."/>
            <person name="Arai W."/>
            <person name="Tsubouchi T."/>
            <person name="Morono Y."/>
            <person name="Uchiyama I."/>
            <person name="Ito T."/>
            <person name="Fujiyama A."/>
            <person name="Inagaki F."/>
            <person name="Takami H."/>
        </authorList>
    </citation>
    <scope>NUCLEOTIDE SEQUENCE</scope>
    <source>
        <strain evidence="1">Expedition CK06-06</strain>
    </source>
</reference>
<comment type="caution">
    <text evidence="1">The sequence shown here is derived from an EMBL/GenBank/DDBJ whole genome shotgun (WGS) entry which is preliminary data.</text>
</comment>
<protein>
    <submittedName>
        <fullName evidence="1">Uncharacterized protein</fullName>
    </submittedName>
</protein>
<proteinExistence type="predicted"/>
<gene>
    <name evidence="1" type="ORF">S03H2_10265</name>
</gene>
<evidence type="ECO:0000313" key="1">
    <source>
        <dbReference type="EMBL" id="GAH34201.1"/>
    </source>
</evidence>
<dbReference type="EMBL" id="BARU01005293">
    <property type="protein sequence ID" value="GAH34201.1"/>
    <property type="molecule type" value="Genomic_DNA"/>
</dbReference>
<accession>X1ELF9</accession>
<organism evidence="1">
    <name type="scientific">marine sediment metagenome</name>
    <dbReference type="NCBI Taxonomy" id="412755"/>
    <lineage>
        <taxon>unclassified sequences</taxon>
        <taxon>metagenomes</taxon>
        <taxon>ecological metagenomes</taxon>
    </lineage>
</organism>
<name>X1ELF9_9ZZZZ</name>